<dbReference type="GO" id="GO:0016020">
    <property type="term" value="C:membrane"/>
    <property type="evidence" value="ECO:0007669"/>
    <property type="project" value="UniProtKB-SubCell"/>
</dbReference>
<dbReference type="Gene3D" id="2.10.109.10">
    <property type="entry name" value="Umud Fragment, subunit A"/>
    <property type="match status" value="1"/>
</dbReference>
<comment type="catalytic activity">
    <reaction evidence="1 6">
        <text>Cleavage of hydrophobic, N-terminal signal or leader sequences from secreted and periplasmic proteins.</text>
        <dbReference type="EC" id="3.4.21.89"/>
    </reaction>
</comment>
<evidence type="ECO:0000313" key="9">
    <source>
        <dbReference type="Proteomes" id="UP000321306"/>
    </source>
</evidence>
<evidence type="ECO:0000256" key="5">
    <source>
        <dbReference type="PIRSR" id="PIRSR600223-1"/>
    </source>
</evidence>
<dbReference type="NCBIfam" id="TIGR02227">
    <property type="entry name" value="sigpep_I_bact"/>
    <property type="match status" value="1"/>
</dbReference>
<dbReference type="InterPro" id="IPR000223">
    <property type="entry name" value="Pept_S26A_signal_pept_1"/>
</dbReference>
<dbReference type="PANTHER" id="PTHR43390">
    <property type="entry name" value="SIGNAL PEPTIDASE I"/>
    <property type="match status" value="1"/>
</dbReference>
<evidence type="ECO:0000256" key="6">
    <source>
        <dbReference type="RuleBase" id="RU362042"/>
    </source>
</evidence>
<keyword evidence="4 6" id="KW-0378">Hydrolase</keyword>
<dbReference type="PRINTS" id="PR00727">
    <property type="entry name" value="LEADERPTASE"/>
</dbReference>
<dbReference type="EC" id="3.4.21.89" evidence="3 6"/>
<dbReference type="CDD" id="cd06462">
    <property type="entry name" value="Peptidase_S24_S26"/>
    <property type="match status" value="1"/>
</dbReference>
<name>A0A511MZ10_DEIC1</name>
<dbReference type="SUPFAM" id="SSF51306">
    <property type="entry name" value="LexA/Signal peptidase"/>
    <property type="match status" value="1"/>
</dbReference>
<protein>
    <recommendedName>
        <fullName evidence="3 6">Signal peptidase I</fullName>
        <ecNumber evidence="3 6">3.4.21.89</ecNumber>
    </recommendedName>
</protein>
<dbReference type="GO" id="GO:0004252">
    <property type="term" value="F:serine-type endopeptidase activity"/>
    <property type="evidence" value="ECO:0007669"/>
    <property type="project" value="InterPro"/>
</dbReference>
<dbReference type="InterPro" id="IPR019757">
    <property type="entry name" value="Pept_S26A_signal_pept_1_Lys-AS"/>
</dbReference>
<accession>A0A511MZ10</accession>
<proteinExistence type="inferred from homology"/>
<comment type="similarity">
    <text evidence="2 6">Belongs to the peptidase S26 family.</text>
</comment>
<keyword evidence="6" id="KW-0645">Protease</keyword>
<dbReference type="GO" id="GO:0009003">
    <property type="term" value="F:signal peptidase activity"/>
    <property type="evidence" value="ECO:0007669"/>
    <property type="project" value="UniProtKB-EC"/>
</dbReference>
<dbReference type="InterPro" id="IPR019533">
    <property type="entry name" value="Peptidase_S26"/>
</dbReference>
<reference evidence="8 9" key="1">
    <citation type="submission" date="2019-07" db="EMBL/GenBank/DDBJ databases">
        <title>Whole genome shotgun sequence of Deinococcus cellulosilyticus NBRC 106333.</title>
        <authorList>
            <person name="Hosoyama A."/>
            <person name="Uohara A."/>
            <person name="Ohji S."/>
            <person name="Ichikawa N."/>
        </authorList>
    </citation>
    <scope>NUCLEOTIDE SEQUENCE [LARGE SCALE GENOMIC DNA]</scope>
    <source>
        <strain evidence="8 9">NBRC 106333</strain>
    </source>
</reference>
<dbReference type="InterPro" id="IPR036286">
    <property type="entry name" value="LexA/Signal_pep-like_sf"/>
</dbReference>
<dbReference type="GO" id="GO:0006465">
    <property type="term" value="P:signal peptide processing"/>
    <property type="evidence" value="ECO:0007669"/>
    <property type="project" value="InterPro"/>
</dbReference>
<comment type="subcellular location">
    <subcellularLocation>
        <location evidence="6">Membrane</location>
        <topology evidence="6">Single-pass type II membrane protein</topology>
    </subcellularLocation>
</comment>
<dbReference type="PANTHER" id="PTHR43390:SF1">
    <property type="entry name" value="CHLOROPLAST PROCESSING PEPTIDASE"/>
    <property type="match status" value="1"/>
</dbReference>
<evidence type="ECO:0000313" key="8">
    <source>
        <dbReference type="EMBL" id="GEM45824.1"/>
    </source>
</evidence>
<evidence type="ECO:0000256" key="4">
    <source>
        <dbReference type="ARBA" id="ARBA00022801"/>
    </source>
</evidence>
<feature type="active site" evidence="5">
    <location>
        <position position="83"/>
    </location>
</feature>
<evidence type="ECO:0000259" key="7">
    <source>
        <dbReference type="Pfam" id="PF10502"/>
    </source>
</evidence>
<gene>
    <name evidence="8" type="ORF">DC3_14590</name>
</gene>
<dbReference type="EMBL" id="BJXB01000005">
    <property type="protein sequence ID" value="GEM45824.1"/>
    <property type="molecule type" value="Genomic_DNA"/>
</dbReference>
<organism evidence="8 9">
    <name type="scientific">Deinococcus cellulosilyticus (strain DSM 18568 / NBRC 106333 / KACC 11606 / 5516J-15)</name>
    <dbReference type="NCBI Taxonomy" id="1223518"/>
    <lineage>
        <taxon>Bacteria</taxon>
        <taxon>Thermotogati</taxon>
        <taxon>Deinococcota</taxon>
        <taxon>Deinococci</taxon>
        <taxon>Deinococcales</taxon>
        <taxon>Deinococcaceae</taxon>
        <taxon>Deinococcus</taxon>
    </lineage>
</organism>
<evidence type="ECO:0000256" key="1">
    <source>
        <dbReference type="ARBA" id="ARBA00000677"/>
    </source>
</evidence>
<feature type="active site" evidence="5">
    <location>
        <position position="27"/>
    </location>
</feature>
<dbReference type="AlphaFoldDB" id="A0A511MZ10"/>
<dbReference type="Proteomes" id="UP000321306">
    <property type="component" value="Unassembled WGS sequence"/>
</dbReference>
<evidence type="ECO:0000256" key="2">
    <source>
        <dbReference type="ARBA" id="ARBA00009370"/>
    </source>
</evidence>
<evidence type="ECO:0000256" key="3">
    <source>
        <dbReference type="ARBA" id="ARBA00013208"/>
    </source>
</evidence>
<keyword evidence="9" id="KW-1185">Reference proteome</keyword>
<sequence>MLAILVGGYLFFGISKYFRVVAFQGNSMAPSLYHGDRMVGLYPGSLQRGDLVYFQMPEKAFEALYGPAQMLGVGSAFRPYLIKRIVGLPGDVVHFEQGQVFVNDRSIPDAQVNAFWRKQGCFDRSSEGANFALTGMLSGEEPQKKITVPDGHYYVLGDTRQEKGSEDSRFFGVIAQRDIHNKVVAVVWPLFRAPEAQGLCGMPSYPGAVKFTGASSWYPHLLKRWDF</sequence>
<comment type="caution">
    <text evidence="8">The sequence shown here is derived from an EMBL/GenBank/DDBJ whole genome shotgun (WGS) entry which is preliminary data.</text>
</comment>
<dbReference type="Pfam" id="PF10502">
    <property type="entry name" value="Peptidase_S26"/>
    <property type="match status" value="1"/>
</dbReference>
<feature type="domain" description="Peptidase S26" evidence="7">
    <location>
        <begin position="8"/>
        <end position="188"/>
    </location>
</feature>
<dbReference type="PROSITE" id="PS00760">
    <property type="entry name" value="SPASE_I_2"/>
    <property type="match status" value="1"/>
</dbReference>